<evidence type="ECO:0000259" key="2">
    <source>
        <dbReference type="Pfam" id="PF20157"/>
    </source>
</evidence>
<dbReference type="EMBL" id="FOMG01000006">
    <property type="protein sequence ID" value="SFC60739.1"/>
    <property type="molecule type" value="Genomic_DNA"/>
</dbReference>
<feature type="domain" description="Glycosyltransferase Maf N-terminal" evidence="2">
    <location>
        <begin position="72"/>
        <end position="176"/>
    </location>
</feature>
<accession>A0A1I1KIY6</accession>
<organism evidence="3 4">
    <name type="scientific">Clostridium uliginosum</name>
    <dbReference type="NCBI Taxonomy" id="119641"/>
    <lineage>
        <taxon>Bacteria</taxon>
        <taxon>Bacillati</taxon>
        <taxon>Bacillota</taxon>
        <taxon>Clostridia</taxon>
        <taxon>Eubacteriales</taxon>
        <taxon>Clostridiaceae</taxon>
        <taxon>Clostridium</taxon>
    </lineage>
</organism>
<feature type="domain" description="6-hydroxymethylpterin diphosphokinase MptE-like" evidence="1">
    <location>
        <begin position="199"/>
        <end position="369"/>
    </location>
</feature>
<dbReference type="Pfam" id="PF01973">
    <property type="entry name" value="MptE-like"/>
    <property type="match status" value="1"/>
</dbReference>
<dbReference type="Proteomes" id="UP000199263">
    <property type="component" value="Unassembled WGS sequence"/>
</dbReference>
<dbReference type="STRING" id="119641.SAMN05421842_10631"/>
<gene>
    <name evidence="3" type="ORF">SAMN05421842_10631</name>
</gene>
<dbReference type="Pfam" id="PF20157">
    <property type="entry name" value="Maf_flag10_N"/>
    <property type="match status" value="1"/>
</dbReference>
<dbReference type="PANTHER" id="PTHR41786:SF1">
    <property type="entry name" value="6-HYDROXYMETHYLPTERIN DIPHOSPHOKINASE MPTE-LIKE DOMAIN-CONTAINING PROTEIN"/>
    <property type="match status" value="1"/>
</dbReference>
<evidence type="ECO:0000313" key="3">
    <source>
        <dbReference type="EMBL" id="SFC60739.1"/>
    </source>
</evidence>
<dbReference type="AlphaFoldDB" id="A0A1I1KIY6"/>
<evidence type="ECO:0000313" key="4">
    <source>
        <dbReference type="Proteomes" id="UP000199263"/>
    </source>
</evidence>
<reference evidence="3 4" key="1">
    <citation type="submission" date="2016-10" db="EMBL/GenBank/DDBJ databases">
        <authorList>
            <person name="de Groot N.N."/>
        </authorList>
    </citation>
    <scope>NUCLEOTIDE SEQUENCE [LARGE SCALE GENOMIC DNA]</scope>
    <source>
        <strain evidence="3 4">DSM 12992</strain>
    </source>
</reference>
<dbReference type="InterPro" id="IPR045376">
    <property type="entry name" value="Maf_N"/>
</dbReference>
<dbReference type="RefSeq" id="WP_175559946.1">
    <property type="nucleotide sequence ID" value="NZ_FOMG01000006.1"/>
</dbReference>
<keyword evidence="4" id="KW-1185">Reference proteome</keyword>
<protein>
    <submittedName>
        <fullName evidence="3">Uncharacterized conserved protein</fullName>
    </submittedName>
</protein>
<evidence type="ECO:0000259" key="1">
    <source>
        <dbReference type="Pfam" id="PF01973"/>
    </source>
</evidence>
<name>A0A1I1KIY6_9CLOT</name>
<sequence>MLNKNLIILKEYYQDLYEKISKQENQNNLQEVKSKNGMINLLVDDEIWLHSRYNPENEALKWINNINVKDEDTILVVGLGLAYYLDNLVEKYKEKKLIIIEPNIDIFKKMLKFKNITEYLKSENIVFIVGISPYIIRMLISDYLSENKIKKVHIAEMSIYKKINNQYIKEMYEEIDKGLFNLKANIATEIAFSEMWLNNTVRLLDCIKEIPNVNVMKEEFKNIPVVIVSAGPSLNKNAEYLKEIYNKALIIAVGSAVNILEKKGITPHIIMGLDGQEMEAKLFQSLKNNDSIFVFGSSVHYKAVECYKGLKMSLVLNNDITMIELYKRLGLGIDTFSSGPSVSNIALVLAHYLQSPHILLIGQDLAYTDNNRYADGGIHNHNIIDEKLGEKKGYEKKIDIYGNEVYTKHDLIGIKNWFDDYIKIFDKDIDVCNCSEAGLGIEGVPNISFKEAINKFCTNEFDIYEKLVSLSNKGNSIEKDKFNDLISRYKDEIEELIKLSKKRLDKTYNLKRKSKNENFSSELRKIFELCDEIENFETFNVFIGPTGRLYIDTVTISTDRKLDKLNNIDDKNKAIINGLILQYEYVHKCLKIVKFAFEKKDIEYTS</sequence>
<dbReference type="InterPro" id="IPR002826">
    <property type="entry name" value="MptE-like"/>
</dbReference>
<dbReference type="PANTHER" id="PTHR41786">
    <property type="entry name" value="MOTILITY ACCESSORY FACTOR MAF"/>
    <property type="match status" value="1"/>
</dbReference>
<proteinExistence type="predicted"/>